<comment type="caution">
    <text evidence="1">The sequence shown here is derived from an EMBL/GenBank/DDBJ whole genome shotgun (WGS) entry which is preliminary data.</text>
</comment>
<keyword evidence="1" id="KW-0808">Transferase</keyword>
<evidence type="ECO:0000313" key="1">
    <source>
        <dbReference type="EMBL" id="RWX48226.1"/>
    </source>
</evidence>
<keyword evidence="2" id="KW-1185">Reference proteome</keyword>
<reference evidence="1 2" key="1">
    <citation type="submission" date="2017-01" db="EMBL/GenBank/DDBJ databases">
        <title>The cable genome- insights into the physiology and evolution of filamentous bacteria capable of sulfide oxidation via long distance electron transfer.</title>
        <authorList>
            <person name="Schreiber L."/>
            <person name="Bjerg J.T."/>
            <person name="Boggild A."/>
            <person name="Van De Vossenberg J."/>
            <person name="Meysman F."/>
            <person name="Nielsen L.P."/>
            <person name="Schramm A."/>
            <person name="Kjeldsen K.U."/>
        </authorList>
    </citation>
    <scope>NUCLEOTIDE SEQUENCE [LARGE SCALE GENOMIC DNA]</scope>
    <source>
        <strain evidence="1">MCF</strain>
    </source>
</reference>
<dbReference type="GO" id="GO:0016740">
    <property type="term" value="F:transferase activity"/>
    <property type="evidence" value="ECO:0007669"/>
    <property type="project" value="UniProtKB-KW"/>
</dbReference>
<dbReference type="Pfam" id="PF13469">
    <property type="entry name" value="Sulfotransfer_3"/>
    <property type="match status" value="1"/>
</dbReference>
<sequence length="321" mass="37043">MLRYRIPYRIGMILKKMQYFCLPFENKQLCSSKNRYSEYYPIFVLGLPRAGSTLVYQLLVNSSECCYFSNLATTMHLSPVTVSRVTKIIGGQNPPPTFQSRYGNTSLWNEPSVGVSIWGRWFPLNQTFMKKNNLNTKMFDELRSTIYGMQNIFSAPFIGKWQGFNSVSGVMNEAFPKCFFVRVKRDYKSVAQSILKAREDTGNVQTWFSSRTSAYNEIIASTHDPVRQACLQILNLEKDLDDFFSNISKNKKITVDYADVCHNPSGAITKVFERYNNLNNKLIKTNFEEIPKTFVLSDRKNVSTLEEIKIEKTISELSEHF</sequence>
<organism evidence="1 2">
    <name type="scientific">Candidatus Electrothrix aarhusensis</name>
    <dbReference type="NCBI Taxonomy" id="1859131"/>
    <lineage>
        <taxon>Bacteria</taxon>
        <taxon>Pseudomonadati</taxon>
        <taxon>Thermodesulfobacteriota</taxon>
        <taxon>Desulfobulbia</taxon>
        <taxon>Desulfobulbales</taxon>
        <taxon>Desulfobulbaceae</taxon>
        <taxon>Candidatus Electrothrix</taxon>
    </lineage>
</organism>
<dbReference type="AlphaFoldDB" id="A0A3S3UBU5"/>
<dbReference type="EMBL" id="MTKO01000003">
    <property type="protein sequence ID" value="RWX48226.1"/>
    <property type="molecule type" value="Genomic_DNA"/>
</dbReference>
<dbReference type="SUPFAM" id="SSF52540">
    <property type="entry name" value="P-loop containing nucleoside triphosphate hydrolases"/>
    <property type="match status" value="1"/>
</dbReference>
<dbReference type="Gene3D" id="3.40.50.300">
    <property type="entry name" value="P-loop containing nucleotide triphosphate hydrolases"/>
    <property type="match status" value="1"/>
</dbReference>
<protein>
    <submittedName>
        <fullName evidence="1">Sulfotransferase family protein</fullName>
    </submittedName>
</protein>
<evidence type="ECO:0000313" key="2">
    <source>
        <dbReference type="Proteomes" id="UP000287853"/>
    </source>
</evidence>
<dbReference type="Proteomes" id="UP000287853">
    <property type="component" value="Unassembled WGS sequence"/>
</dbReference>
<dbReference type="InterPro" id="IPR027417">
    <property type="entry name" value="P-loop_NTPase"/>
</dbReference>
<gene>
    <name evidence="1" type="ORF">H206_05193</name>
</gene>
<accession>A0A3S3UBU5</accession>
<name>A0A3S3UBU5_9BACT</name>
<proteinExistence type="predicted"/>